<gene>
    <name evidence="2" type="ORF">LAX5112_01825</name>
</gene>
<evidence type="ECO:0000313" key="3">
    <source>
        <dbReference type="Proteomes" id="UP000053235"/>
    </source>
</evidence>
<feature type="transmembrane region" description="Helical" evidence="1">
    <location>
        <begin position="12"/>
        <end position="30"/>
    </location>
</feature>
<reference evidence="3" key="1">
    <citation type="submission" date="2015-07" db="EMBL/GenBank/DDBJ databases">
        <authorList>
            <person name="Rodrigo-Torres Lidia"/>
            <person name="Arahal R.David."/>
        </authorList>
    </citation>
    <scope>NUCLEOTIDE SEQUENCE [LARGE SCALE GENOMIC DNA]</scope>
    <source>
        <strain evidence="3">CECT 5112</strain>
    </source>
</reference>
<keyword evidence="1" id="KW-0812">Transmembrane</keyword>
<evidence type="ECO:0000256" key="1">
    <source>
        <dbReference type="SAM" id="Phobius"/>
    </source>
</evidence>
<name>A0A0M7A2E5_9HYPH</name>
<dbReference type="AlphaFoldDB" id="A0A0M7A2E5"/>
<dbReference type="EMBL" id="CXWD01000006">
    <property type="protein sequence ID" value="CTQ68652.1"/>
    <property type="molecule type" value="Genomic_DNA"/>
</dbReference>
<dbReference type="Proteomes" id="UP000053235">
    <property type="component" value="Unassembled WGS sequence"/>
</dbReference>
<keyword evidence="1" id="KW-0472">Membrane</keyword>
<evidence type="ECO:0000313" key="2">
    <source>
        <dbReference type="EMBL" id="CTQ68652.1"/>
    </source>
</evidence>
<proteinExistence type="predicted"/>
<organism evidence="2 3">
    <name type="scientific">Roseibium alexandrii</name>
    <dbReference type="NCBI Taxonomy" id="388408"/>
    <lineage>
        <taxon>Bacteria</taxon>
        <taxon>Pseudomonadati</taxon>
        <taxon>Pseudomonadota</taxon>
        <taxon>Alphaproteobacteria</taxon>
        <taxon>Hyphomicrobiales</taxon>
        <taxon>Stappiaceae</taxon>
        <taxon>Roseibium</taxon>
    </lineage>
</organism>
<sequence>MDENVQKSCWSVTLWTVGAVGIALAMVLLFNDVDNAKQAVAIAK</sequence>
<protein>
    <submittedName>
        <fullName evidence="2">Uncharacterized protein</fullName>
    </submittedName>
</protein>
<keyword evidence="1" id="KW-1133">Transmembrane helix</keyword>
<keyword evidence="3" id="KW-1185">Reference proteome</keyword>
<accession>A0A0M7A2E5</accession>